<dbReference type="Pfam" id="PF05045">
    <property type="entry name" value="RgpF"/>
    <property type="match status" value="1"/>
</dbReference>
<reference evidence="1 2" key="1">
    <citation type="journal article" date="2020" name="Int. J. Syst. Evol. Microbiol.">
        <title>Novel acetic acid bacteria from cider fermentations: Acetobacter conturbans sp. nov. and Acetobacter fallax sp. nov.</title>
        <authorList>
            <person name="Sombolestani A.S."/>
            <person name="Cleenwerck I."/>
            <person name="Cnockaert M."/>
            <person name="Borremans W."/>
            <person name="Wieme A.D."/>
            <person name="De Vuyst L."/>
            <person name="Vandamme P."/>
        </authorList>
    </citation>
    <scope>NUCLEOTIDE SEQUENCE [LARGE SCALE GENOMIC DNA]</scope>
    <source>
        <strain evidence="1 2">LMG 1627</strain>
    </source>
</reference>
<organism evidence="1 2">
    <name type="scientific">Acetobacter conturbans</name>
    <dbReference type="NCBI Taxonomy" id="1737472"/>
    <lineage>
        <taxon>Bacteria</taxon>
        <taxon>Pseudomonadati</taxon>
        <taxon>Pseudomonadota</taxon>
        <taxon>Alphaproteobacteria</taxon>
        <taxon>Acetobacterales</taxon>
        <taxon>Acetobacteraceae</taxon>
        <taxon>Acetobacter</taxon>
    </lineage>
</organism>
<name>A0ABX0JZL1_9PROT</name>
<evidence type="ECO:0000313" key="2">
    <source>
        <dbReference type="Proteomes" id="UP000631653"/>
    </source>
</evidence>
<evidence type="ECO:0000313" key="1">
    <source>
        <dbReference type="EMBL" id="NHN87898.1"/>
    </source>
</evidence>
<keyword evidence="1" id="KW-0808">Transferase</keyword>
<dbReference type="RefSeq" id="WP_173569176.1">
    <property type="nucleotide sequence ID" value="NZ_WOSY01000003.1"/>
</dbReference>
<dbReference type="GO" id="GO:0016740">
    <property type="term" value="F:transferase activity"/>
    <property type="evidence" value="ECO:0007669"/>
    <property type="project" value="UniProtKB-KW"/>
</dbReference>
<sequence>MPDSVCLFAAYTPKGELAPHTVYYLSELIQCGFTIHLALSGCDDIANSTLDFCTINKIIPWTRPNIGHDFGAWKDLILHGYAEKASRILLANDSVFGPFTSLKPLFNRMANRDADVWGLLESLSVTPHLQSWFVCFEHSSFQTPAIQRTLLQEFDHMSREELIWHGELGLSIACRAEGLTTQAIWSDRHHPVNRVFKTNAMHSNWQRMLRTGAIPFIKTELLRDNPFGLSSATHWKENLPASSGFNPEWIVEYLQTQPQRPQKTRSNWKGRLLYKLVEGITDKS</sequence>
<keyword evidence="2" id="KW-1185">Reference proteome</keyword>
<gene>
    <name evidence="1" type="ORF">GOB81_04530</name>
</gene>
<comment type="caution">
    <text evidence="1">The sequence shown here is derived from an EMBL/GenBank/DDBJ whole genome shotgun (WGS) entry which is preliminary data.</text>
</comment>
<dbReference type="EMBL" id="WOSY01000003">
    <property type="protein sequence ID" value="NHN87898.1"/>
    <property type="molecule type" value="Genomic_DNA"/>
</dbReference>
<proteinExistence type="predicted"/>
<dbReference type="Proteomes" id="UP000631653">
    <property type="component" value="Unassembled WGS sequence"/>
</dbReference>
<dbReference type="InterPro" id="IPR007739">
    <property type="entry name" value="RgpF"/>
</dbReference>
<accession>A0ABX0JZL1</accession>
<protein>
    <submittedName>
        <fullName evidence="1">Glycosyl transferase</fullName>
    </submittedName>
</protein>